<dbReference type="Pfam" id="PF07686">
    <property type="entry name" value="V-set"/>
    <property type="match status" value="1"/>
</dbReference>
<dbReference type="GO" id="GO:0005886">
    <property type="term" value="C:plasma membrane"/>
    <property type="evidence" value="ECO:0007669"/>
    <property type="project" value="TreeGrafter"/>
</dbReference>
<sequence>MRLVSIEDNILVYGYEGSGAEIRCPYDNGYEHYGKYLCTENCDYPDILIETKWQVSRAERGRFSLYHDTMSRKFIVFVSKLTFTDAGKYWCGVSRNAKDIYTGVILRVVKGKVLLIHSHLTTHTSAEGHDPRHVFNGL</sequence>
<dbReference type="InterPro" id="IPR013106">
    <property type="entry name" value="Ig_V-set"/>
</dbReference>
<dbReference type="AlphaFoldDB" id="A0A3P8YPP9"/>
<dbReference type="InParanoid" id="A0A3P8YPP9"/>
<dbReference type="SUPFAM" id="SSF48726">
    <property type="entry name" value="Immunoglobulin"/>
    <property type="match status" value="1"/>
</dbReference>
<keyword evidence="6" id="KW-1185">Reference proteome</keyword>
<feature type="domain" description="Immunoglobulin V-set" evidence="4">
    <location>
        <begin position="14"/>
        <end position="101"/>
    </location>
</feature>
<dbReference type="Bgee" id="ENSELUG00000017663">
    <property type="expression patterns" value="Expressed in spleen and 14 other cell types or tissues"/>
</dbReference>
<keyword evidence="3" id="KW-0472">Membrane</keyword>
<dbReference type="Gene3D" id="2.60.40.10">
    <property type="entry name" value="Immunoglobulins"/>
    <property type="match status" value="1"/>
</dbReference>
<reference evidence="6" key="1">
    <citation type="journal article" date="2014" name="PLoS ONE">
        <title>The genome and linkage map of the northern pike (Esox lucius): conserved synteny revealed between the salmonid sister group and the Neoteleostei.</title>
        <authorList>
            <person name="Rondeau E.B."/>
            <person name="Minkley D.R."/>
            <person name="Leong J.S."/>
            <person name="Messmer A.M."/>
            <person name="Jantzen J.R."/>
            <person name="von Schalburg K.R."/>
            <person name="Lemon C."/>
            <person name="Bird N.H."/>
            <person name="Koop B.F."/>
        </authorList>
    </citation>
    <scope>NUCLEOTIDE SEQUENCE</scope>
</reference>
<dbReference type="InterPro" id="IPR036179">
    <property type="entry name" value="Ig-like_dom_sf"/>
</dbReference>
<evidence type="ECO:0000259" key="4">
    <source>
        <dbReference type="Pfam" id="PF07686"/>
    </source>
</evidence>
<proteinExistence type="predicted"/>
<organism evidence="5 6">
    <name type="scientific">Esox lucius</name>
    <name type="common">Northern pike</name>
    <dbReference type="NCBI Taxonomy" id="8010"/>
    <lineage>
        <taxon>Eukaryota</taxon>
        <taxon>Metazoa</taxon>
        <taxon>Chordata</taxon>
        <taxon>Craniata</taxon>
        <taxon>Vertebrata</taxon>
        <taxon>Euteleostomi</taxon>
        <taxon>Actinopterygii</taxon>
        <taxon>Neopterygii</taxon>
        <taxon>Teleostei</taxon>
        <taxon>Protacanthopterygii</taxon>
        <taxon>Esociformes</taxon>
        <taxon>Esocidae</taxon>
        <taxon>Esox</taxon>
    </lineage>
</organism>
<evidence type="ECO:0000256" key="3">
    <source>
        <dbReference type="ARBA" id="ARBA00023136"/>
    </source>
</evidence>
<evidence type="ECO:0000256" key="2">
    <source>
        <dbReference type="ARBA" id="ARBA00022692"/>
    </source>
</evidence>
<dbReference type="InterPro" id="IPR050671">
    <property type="entry name" value="CD300_family_receptors"/>
</dbReference>
<evidence type="ECO:0000313" key="5">
    <source>
        <dbReference type="Ensembl" id="ENSELUP00000018107.2"/>
    </source>
</evidence>
<dbReference type="InterPro" id="IPR013783">
    <property type="entry name" value="Ig-like_fold"/>
</dbReference>
<dbReference type="GeneTree" id="ENSGT01120000272671"/>
<dbReference type="OMA" id="KENTHTK"/>
<dbReference type="PANTHER" id="PTHR11860:SF118">
    <property type="entry name" value="CMRF35-LIKE MOLECULE 3-RELATED"/>
    <property type="match status" value="1"/>
</dbReference>
<dbReference type="STRING" id="8010.ENSELUP00000018107"/>
<accession>A0A3P8YPP9</accession>
<comment type="subcellular location">
    <subcellularLocation>
        <location evidence="1">Membrane</location>
    </subcellularLocation>
</comment>
<reference evidence="5" key="2">
    <citation type="submission" date="2020-02" db="EMBL/GenBank/DDBJ databases">
        <title>Esox lucius (northern pike) genome, fEsoLuc1, primary haplotype.</title>
        <authorList>
            <person name="Myers G."/>
            <person name="Karagic N."/>
            <person name="Meyer A."/>
            <person name="Pippel M."/>
            <person name="Reichard M."/>
            <person name="Winkler S."/>
            <person name="Tracey A."/>
            <person name="Sims Y."/>
            <person name="Howe K."/>
            <person name="Rhie A."/>
            <person name="Formenti G."/>
            <person name="Durbin R."/>
            <person name="Fedrigo O."/>
            <person name="Jarvis E.D."/>
        </authorList>
    </citation>
    <scope>NUCLEOTIDE SEQUENCE [LARGE SCALE GENOMIC DNA]</scope>
</reference>
<dbReference type="PANTHER" id="PTHR11860">
    <property type="entry name" value="POLYMERIC-IMMUNOGLOBULIN RECEPTOR"/>
    <property type="match status" value="1"/>
</dbReference>
<reference evidence="5" key="3">
    <citation type="submission" date="2025-08" db="UniProtKB">
        <authorList>
            <consortium name="Ensembl"/>
        </authorList>
    </citation>
    <scope>IDENTIFICATION</scope>
</reference>
<dbReference type="Proteomes" id="UP000265140">
    <property type="component" value="Chromosome 21"/>
</dbReference>
<dbReference type="Ensembl" id="ENSELUT00000027890.3">
    <property type="protein sequence ID" value="ENSELUP00000018107.2"/>
    <property type="gene ID" value="ENSELUG00000017663.3"/>
</dbReference>
<dbReference type="GO" id="GO:0004888">
    <property type="term" value="F:transmembrane signaling receptor activity"/>
    <property type="evidence" value="ECO:0007669"/>
    <property type="project" value="TreeGrafter"/>
</dbReference>
<evidence type="ECO:0000256" key="1">
    <source>
        <dbReference type="ARBA" id="ARBA00004370"/>
    </source>
</evidence>
<keyword evidence="2" id="KW-0812">Transmembrane</keyword>
<name>A0A3P8YPP9_ESOLU</name>
<evidence type="ECO:0000313" key="6">
    <source>
        <dbReference type="Proteomes" id="UP000265140"/>
    </source>
</evidence>
<reference evidence="5" key="4">
    <citation type="submission" date="2025-09" db="UniProtKB">
        <authorList>
            <consortium name="Ensembl"/>
        </authorList>
    </citation>
    <scope>IDENTIFICATION</scope>
</reference>
<protein>
    <recommendedName>
        <fullName evidence="4">Immunoglobulin V-set domain-containing protein</fullName>
    </recommendedName>
</protein>